<reference evidence="2" key="2">
    <citation type="submission" date="2021-01" db="UniProtKB">
        <authorList>
            <consortium name="EnsemblPlants"/>
        </authorList>
    </citation>
    <scope>IDENTIFICATION</scope>
</reference>
<evidence type="ECO:0000313" key="3">
    <source>
        <dbReference type="Proteomes" id="UP000594261"/>
    </source>
</evidence>
<keyword evidence="1" id="KW-0472">Membrane</keyword>
<dbReference type="EnsemblPlants" id="QL08p050339:mrna">
    <property type="protein sequence ID" value="QL08p050339:mrna"/>
    <property type="gene ID" value="QL08p050339"/>
</dbReference>
<accession>A0A7N2MDN0</accession>
<organism evidence="2 3">
    <name type="scientific">Quercus lobata</name>
    <name type="common">Valley oak</name>
    <dbReference type="NCBI Taxonomy" id="97700"/>
    <lineage>
        <taxon>Eukaryota</taxon>
        <taxon>Viridiplantae</taxon>
        <taxon>Streptophyta</taxon>
        <taxon>Embryophyta</taxon>
        <taxon>Tracheophyta</taxon>
        <taxon>Spermatophyta</taxon>
        <taxon>Magnoliopsida</taxon>
        <taxon>eudicotyledons</taxon>
        <taxon>Gunneridae</taxon>
        <taxon>Pentapetalae</taxon>
        <taxon>rosids</taxon>
        <taxon>fabids</taxon>
        <taxon>Fagales</taxon>
        <taxon>Fagaceae</taxon>
        <taxon>Quercus</taxon>
    </lineage>
</organism>
<protein>
    <recommendedName>
        <fullName evidence="4">Cytochrome P450</fullName>
    </recommendedName>
</protein>
<reference evidence="2 3" key="1">
    <citation type="journal article" date="2016" name="G3 (Bethesda)">
        <title>First Draft Assembly and Annotation of the Genome of a California Endemic Oak Quercus lobata Nee (Fagaceae).</title>
        <authorList>
            <person name="Sork V.L."/>
            <person name="Fitz-Gibbon S.T."/>
            <person name="Puiu D."/>
            <person name="Crepeau M."/>
            <person name="Gugger P.F."/>
            <person name="Sherman R."/>
            <person name="Stevens K."/>
            <person name="Langley C.H."/>
            <person name="Pellegrini M."/>
            <person name="Salzberg S.L."/>
        </authorList>
    </citation>
    <scope>NUCLEOTIDE SEQUENCE [LARGE SCALE GENOMIC DNA]</scope>
    <source>
        <strain evidence="2 3">cv. SW786</strain>
    </source>
</reference>
<keyword evidence="1" id="KW-1133">Transmembrane helix</keyword>
<dbReference type="Gramene" id="QL08p050339:mrna">
    <property type="protein sequence ID" value="QL08p050339:mrna"/>
    <property type="gene ID" value="QL08p050339"/>
</dbReference>
<evidence type="ECO:0000256" key="1">
    <source>
        <dbReference type="SAM" id="Phobius"/>
    </source>
</evidence>
<proteinExistence type="predicted"/>
<dbReference type="EMBL" id="LRBV02000008">
    <property type="status" value="NOT_ANNOTATED_CDS"/>
    <property type="molecule type" value="Genomic_DNA"/>
</dbReference>
<dbReference type="OMA" id="FRAKMWV"/>
<keyword evidence="3" id="KW-1185">Reference proteome</keyword>
<dbReference type="Proteomes" id="UP000594261">
    <property type="component" value="Chromosome 8"/>
</dbReference>
<keyword evidence="1" id="KW-0812">Transmembrane</keyword>
<evidence type="ECO:0008006" key="4">
    <source>
        <dbReference type="Google" id="ProtNLM"/>
    </source>
</evidence>
<evidence type="ECO:0000313" key="2">
    <source>
        <dbReference type="EnsemblPlants" id="QL08p050339:mrna"/>
    </source>
</evidence>
<dbReference type="InParanoid" id="A0A7N2MDN0"/>
<dbReference type="AlphaFoldDB" id="A0A7N2MDN0"/>
<name>A0A7N2MDN0_QUELO</name>
<feature type="transmembrane region" description="Helical" evidence="1">
    <location>
        <begin position="20"/>
        <end position="38"/>
    </location>
</feature>
<sequence>MHLCLHKLLPSHKQFRAKMWVFVACLTAILVKLGHWIYTQTNPKCNGILPPGSMGFPIIGETIEFFSPYSLHDIPPFVRKRMARLASHGSVLYQ</sequence>